<dbReference type="RefSeq" id="WP_102772005.1">
    <property type="nucleotide sequence ID" value="NZ_POQS01000002.1"/>
</dbReference>
<dbReference type="SUPFAM" id="SSF89550">
    <property type="entry name" value="PHP domain-like"/>
    <property type="match status" value="1"/>
</dbReference>
<gene>
    <name evidence="1" type="ORF">C1I89_06615</name>
</gene>
<keyword evidence="2" id="KW-1185">Reference proteome</keyword>
<evidence type="ECO:0000313" key="2">
    <source>
        <dbReference type="Proteomes" id="UP000235994"/>
    </source>
</evidence>
<dbReference type="InterPro" id="IPR016195">
    <property type="entry name" value="Pol/histidinol_Pase-like"/>
</dbReference>
<dbReference type="Gene3D" id="3.20.20.140">
    <property type="entry name" value="Metal-dependent hydrolases"/>
    <property type="match status" value="1"/>
</dbReference>
<dbReference type="EMBL" id="POQS01000002">
    <property type="protein sequence ID" value="PND33922.1"/>
    <property type="molecule type" value="Genomic_DNA"/>
</dbReference>
<evidence type="ECO:0000313" key="1">
    <source>
        <dbReference type="EMBL" id="PND33922.1"/>
    </source>
</evidence>
<proteinExistence type="predicted"/>
<organism evidence="1 2">
    <name type="scientific">Achromobacter pulmonis</name>
    <dbReference type="NCBI Taxonomy" id="1389932"/>
    <lineage>
        <taxon>Bacteria</taxon>
        <taxon>Pseudomonadati</taxon>
        <taxon>Pseudomonadota</taxon>
        <taxon>Betaproteobacteria</taxon>
        <taxon>Burkholderiales</taxon>
        <taxon>Alcaligenaceae</taxon>
        <taxon>Achromobacter</taxon>
    </lineage>
</organism>
<sequence length="759" mass="84237">MPHSSYAADRMGSAVVEPSGRFEAGSLASFTLTYTAGYFGIDDTGSIKIVHRFASDMGKPQFDRPDGWNYTTVEASNGAVLQVEYDGKRNIRPWDKTLFIRVVRGYLEEGDRIVVRFGDTRQGSPGMRVQTFSEPTFEFKVLVDAFATYSYVELENSPTIAVVAGPPVAYKAILPSQATAGEPFSLGFKGEDKWGNPSDRVSGEFTLRSSLPLQGLPASFSMREGQHALRLEGLMAQAPGELRIEVLRDGVPVAHSTPCRIVPAGDGRRGHYWADLHGQSEETIGTNSAEELILFARDRAFLDVMSHQGNDFQITTPFWEHLNALTAKYNQDGAFIIFPGYEWSGNTGLGGDRNVLYLQEGRPIHRSSHALIDDLSDLALDANDADALFDALKDEDVVVFAHIGGRYADITRSHDARLERSIEIHSDWGTFEWLLEDAFRLGYRVGILANSDGHKGRHGASHPGASLFGAYGGLSCLIADRLTRQSIAECLRQRRHYATTGCRAYLDVQTHFERPALRYSDDPKLGAPVTLEPVTQADMGAILSCDGDALEFSFEVLTHGPIERVEVRNRMDVVQTLTPYDEAALGSRIRIMWEGSEYRGRGRQTVWDGSATLEGNAFVDPQPINFWNLDKTLEQPRPDMLSWRSLTTGGFSGIDVRLRDPQAGVLKIDTPVVQTEIAVDRIGLEPVVVENGGIRRRLQVYRLPDENPARRMQGRVRVPLHTGPDNAVYLRITTEDGFFIYSSPIYVERVSNVSGTREK</sequence>
<reference evidence="1 2" key="1">
    <citation type="submission" date="2018-01" db="EMBL/GenBank/DDBJ databases">
        <title>The draft genome of an aniline degradation strain ANB-1.</title>
        <authorList>
            <person name="Zhang L."/>
            <person name="Jiang J."/>
        </authorList>
    </citation>
    <scope>NUCLEOTIDE SEQUENCE [LARGE SCALE GENOMIC DNA]</scope>
    <source>
        <strain evidence="1 2">ANB-1</strain>
    </source>
</reference>
<protein>
    <submittedName>
        <fullName evidence="1">DUF3604 domain-containing protein</fullName>
    </submittedName>
</protein>
<dbReference type="Proteomes" id="UP000235994">
    <property type="component" value="Unassembled WGS sequence"/>
</dbReference>
<name>A0A2N8KKE4_9BURK</name>
<comment type="caution">
    <text evidence="1">The sequence shown here is derived from an EMBL/GenBank/DDBJ whole genome shotgun (WGS) entry which is preliminary data.</text>
</comment>
<dbReference type="AlphaFoldDB" id="A0A2N8KKE4"/>
<accession>A0A2N8KKE4</accession>